<dbReference type="InterPro" id="IPR011991">
    <property type="entry name" value="ArsR-like_HTH"/>
</dbReference>
<organism evidence="2 3">
    <name type="scientific">Halobaculum roseum</name>
    <dbReference type="NCBI Taxonomy" id="2175149"/>
    <lineage>
        <taxon>Archaea</taxon>
        <taxon>Methanobacteriati</taxon>
        <taxon>Methanobacteriota</taxon>
        <taxon>Stenosarchaea group</taxon>
        <taxon>Halobacteria</taxon>
        <taxon>Halobacteriales</taxon>
        <taxon>Haloferacaceae</taxon>
        <taxon>Halobaculum</taxon>
    </lineage>
</organism>
<keyword evidence="3" id="KW-1185">Reference proteome</keyword>
<dbReference type="EMBL" id="JBHMAJ010000006">
    <property type="protein sequence ID" value="MFB9824229.1"/>
    <property type="molecule type" value="Genomic_DNA"/>
</dbReference>
<sequence>MADEFPSAEDVPEEPVSPEDISPFDGDGAAFDDINEFARAEWKESTTADERLRAVIKRTVTPKTANEIADIAAVSESKARTALKALAEEGVASARHTDSGTVYQRDPDRHLIEQIHQLATAGDVVEQIQDLKAEIAEYRDAYDTESPEELLVSDRELSEQELTDVSHWRTAMRDFEYLRAAYRIQQAKRRTPAADEFEGASDELRVQKW</sequence>
<dbReference type="RefSeq" id="WP_222922620.1">
    <property type="nucleotide sequence ID" value="NZ_CP082286.1"/>
</dbReference>
<dbReference type="CDD" id="cd00090">
    <property type="entry name" value="HTH_ARSR"/>
    <property type="match status" value="1"/>
</dbReference>
<comment type="caution">
    <text evidence="2">The sequence shown here is derived from an EMBL/GenBank/DDBJ whole genome shotgun (WGS) entry which is preliminary data.</text>
</comment>
<accession>A0ABD5MN24</accession>
<evidence type="ECO:0000313" key="2">
    <source>
        <dbReference type="EMBL" id="MFB9824229.1"/>
    </source>
</evidence>
<dbReference type="AlphaFoldDB" id="A0ABD5MN24"/>
<evidence type="ECO:0000313" key="3">
    <source>
        <dbReference type="Proteomes" id="UP001589595"/>
    </source>
</evidence>
<protein>
    <submittedName>
        <fullName evidence="2">Winged helix-turn-helix domain-containing protein</fullName>
    </submittedName>
</protein>
<evidence type="ECO:0000256" key="1">
    <source>
        <dbReference type="SAM" id="MobiDB-lite"/>
    </source>
</evidence>
<feature type="region of interest" description="Disordered" evidence="1">
    <location>
        <begin position="1"/>
        <end position="28"/>
    </location>
</feature>
<dbReference type="Pfam" id="PF24033">
    <property type="entry name" value="DUF7342"/>
    <property type="match status" value="1"/>
</dbReference>
<dbReference type="InterPro" id="IPR055766">
    <property type="entry name" value="DUF7342"/>
</dbReference>
<name>A0ABD5MN24_9EURY</name>
<dbReference type="GeneID" id="67209940"/>
<reference evidence="2" key="1">
    <citation type="submission" date="2024-09" db="EMBL/GenBank/DDBJ databases">
        <authorList>
            <person name="Sun Q."/>
        </authorList>
    </citation>
    <scope>NUCLEOTIDE SEQUENCE [LARGE SCALE GENOMIC DNA]</scope>
    <source>
        <strain evidence="2">JCM 31273</strain>
    </source>
</reference>
<proteinExistence type="predicted"/>
<feature type="region of interest" description="Disordered" evidence="1">
    <location>
        <begin position="189"/>
        <end position="209"/>
    </location>
</feature>
<gene>
    <name evidence="2" type="ORF">ACFFOL_08605</name>
</gene>
<dbReference type="Proteomes" id="UP001589595">
    <property type="component" value="Unassembled WGS sequence"/>
</dbReference>
<feature type="compositionally biased region" description="Acidic residues" evidence="1">
    <location>
        <begin position="1"/>
        <end position="17"/>
    </location>
</feature>